<dbReference type="AlphaFoldDB" id="A0A183LZ05"/>
<gene>
    <name evidence="1" type="ORF">SMRZ_LOCUS9030</name>
</gene>
<evidence type="ECO:0000313" key="1">
    <source>
        <dbReference type="EMBL" id="VDO84470.1"/>
    </source>
</evidence>
<organism evidence="1 2">
    <name type="scientific">Schistosoma margrebowiei</name>
    <dbReference type="NCBI Taxonomy" id="48269"/>
    <lineage>
        <taxon>Eukaryota</taxon>
        <taxon>Metazoa</taxon>
        <taxon>Spiralia</taxon>
        <taxon>Lophotrochozoa</taxon>
        <taxon>Platyhelminthes</taxon>
        <taxon>Trematoda</taxon>
        <taxon>Digenea</taxon>
        <taxon>Strigeidida</taxon>
        <taxon>Schistosomatoidea</taxon>
        <taxon>Schistosomatidae</taxon>
        <taxon>Schistosoma</taxon>
    </lineage>
</organism>
<reference evidence="1 2" key="1">
    <citation type="submission" date="2018-11" db="EMBL/GenBank/DDBJ databases">
        <authorList>
            <consortium name="Pathogen Informatics"/>
        </authorList>
    </citation>
    <scope>NUCLEOTIDE SEQUENCE [LARGE SCALE GENOMIC DNA]</scope>
    <source>
        <strain evidence="1 2">Zambia</strain>
    </source>
</reference>
<accession>A0A183LZ05</accession>
<name>A0A183LZ05_9TREM</name>
<keyword evidence="2" id="KW-1185">Reference proteome</keyword>
<protein>
    <submittedName>
        <fullName evidence="1">Uncharacterized protein</fullName>
    </submittedName>
</protein>
<sequence length="77" mass="8564">MVVGGSQQETLDPGFVLLGTRQQGVLSIEISRPDRKNQQSTNSTRFIEGNSYFPLKIINNSSIVINVNKRVININMS</sequence>
<dbReference type="Proteomes" id="UP000277204">
    <property type="component" value="Unassembled WGS sequence"/>
</dbReference>
<evidence type="ECO:0000313" key="2">
    <source>
        <dbReference type="Proteomes" id="UP000277204"/>
    </source>
</evidence>
<dbReference type="EMBL" id="UZAI01004124">
    <property type="protein sequence ID" value="VDO84470.1"/>
    <property type="molecule type" value="Genomic_DNA"/>
</dbReference>
<proteinExistence type="predicted"/>